<name>A0A6P2CS32_9BACT</name>
<keyword evidence="2" id="KW-0408">Iron</keyword>
<dbReference type="EMBL" id="LR593886">
    <property type="protein sequence ID" value="VTR91908.1"/>
    <property type="molecule type" value="Genomic_DNA"/>
</dbReference>
<dbReference type="InterPro" id="IPR004559">
    <property type="entry name" value="HemW-like"/>
</dbReference>
<dbReference type="SFLD" id="SFLDF00288">
    <property type="entry name" value="HemN-like__clustered_with_nucl"/>
    <property type="match status" value="1"/>
</dbReference>
<dbReference type="SFLD" id="SFLDG01065">
    <property type="entry name" value="anaerobic_coproporphyrinogen-I"/>
    <property type="match status" value="2"/>
</dbReference>
<dbReference type="GO" id="GO:0005737">
    <property type="term" value="C:cytoplasm"/>
    <property type="evidence" value="ECO:0007669"/>
    <property type="project" value="UniProtKB-SubCell"/>
</dbReference>
<feature type="domain" description="Radical SAM core" evidence="3">
    <location>
        <begin position="5"/>
        <end position="240"/>
    </location>
</feature>
<comment type="similarity">
    <text evidence="1">Belongs to the anaerobic coproporphyrinogen-III oxidase family. HemW subfamily.</text>
</comment>
<gene>
    <name evidence="4" type="ORF">SOIL9_58060</name>
</gene>
<dbReference type="SFLD" id="SFLDF00562">
    <property type="entry name" value="HemN-like__clustered_with_heat"/>
    <property type="match status" value="1"/>
</dbReference>
<evidence type="ECO:0000256" key="1">
    <source>
        <dbReference type="ARBA" id="ARBA00006100"/>
    </source>
</evidence>
<dbReference type="SFLD" id="SFLDS00029">
    <property type="entry name" value="Radical_SAM"/>
    <property type="match status" value="2"/>
</dbReference>
<keyword evidence="5" id="KW-1185">Reference proteome</keyword>
<evidence type="ECO:0000259" key="3">
    <source>
        <dbReference type="PROSITE" id="PS51918"/>
    </source>
</evidence>
<keyword evidence="2" id="KW-0949">S-adenosyl-L-methionine</keyword>
<dbReference type="KEGG" id="gms:SOIL9_58060"/>
<dbReference type="SMART" id="SM00729">
    <property type="entry name" value="Elp3"/>
    <property type="match status" value="1"/>
</dbReference>
<dbReference type="PROSITE" id="PS51918">
    <property type="entry name" value="RADICAL_SAM"/>
    <property type="match status" value="1"/>
</dbReference>
<dbReference type="GO" id="GO:0046872">
    <property type="term" value="F:metal ion binding"/>
    <property type="evidence" value="ECO:0007669"/>
    <property type="project" value="UniProtKB-UniRule"/>
</dbReference>
<evidence type="ECO:0000313" key="5">
    <source>
        <dbReference type="Proteomes" id="UP000464178"/>
    </source>
</evidence>
<dbReference type="InterPro" id="IPR007197">
    <property type="entry name" value="rSAM"/>
</dbReference>
<keyword evidence="2" id="KW-0143">Chaperone</keyword>
<accession>A0A6P2CS32</accession>
<dbReference type="SFLD" id="SFLDG01082">
    <property type="entry name" value="B12-binding_domain_containing"/>
    <property type="match status" value="1"/>
</dbReference>
<dbReference type="GO" id="GO:0006779">
    <property type="term" value="P:porphyrin-containing compound biosynthetic process"/>
    <property type="evidence" value="ECO:0007669"/>
    <property type="project" value="InterPro"/>
</dbReference>
<dbReference type="Pfam" id="PF04055">
    <property type="entry name" value="Radical_SAM"/>
    <property type="match status" value="1"/>
</dbReference>
<dbReference type="InterPro" id="IPR010723">
    <property type="entry name" value="HemN_C"/>
</dbReference>
<keyword evidence="2" id="KW-0004">4Fe-4S</keyword>
<dbReference type="GO" id="GO:0004109">
    <property type="term" value="F:coproporphyrinogen oxidase activity"/>
    <property type="evidence" value="ECO:0007669"/>
    <property type="project" value="InterPro"/>
</dbReference>
<reference evidence="4 5" key="1">
    <citation type="submission" date="2019-05" db="EMBL/GenBank/DDBJ databases">
        <authorList>
            <consortium name="Science for Life Laboratories"/>
        </authorList>
    </citation>
    <scope>NUCLEOTIDE SEQUENCE [LARGE SCALE GENOMIC DNA]</scope>
    <source>
        <strain evidence="4">Soil9</strain>
    </source>
</reference>
<dbReference type="InterPro" id="IPR058240">
    <property type="entry name" value="rSAM_sf"/>
</dbReference>
<evidence type="ECO:0000313" key="4">
    <source>
        <dbReference type="EMBL" id="VTR91908.1"/>
    </source>
</evidence>
<keyword evidence="2" id="KW-0479">Metal-binding</keyword>
<dbReference type="NCBIfam" id="TIGR00539">
    <property type="entry name" value="hemN_rel"/>
    <property type="match status" value="1"/>
</dbReference>
<dbReference type="SUPFAM" id="SSF102114">
    <property type="entry name" value="Radical SAM enzymes"/>
    <property type="match status" value="1"/>
</dbReference>
<dbReference type="Proteomes" id="UP000464178">
    <property type="component" value="Chromosome"/>
</dbReference>
<keyword evidence="2" id="KW-0963">Cytoplasm</keyword>
<keyword evidence="2" id="KW-0411">Iron-sulfur</keyword>
<keyword evidence="2" id="KW-0349">Heme</keyword>
<dbReference type="CDD" id="cd01335">
    <property type="entry name" value="Radical_SAM"/>
    <property type="match status" value="1"/>
</dbReference>
<sequence>MELLAPWLEPRTAYIHVPFCAHHCGYCDFAVIAGQDHLIDLYLDALAAELATLGAPRPVESLFIGGGTPTHLSANQLERLLEAITRWLPSALEGTSREFSIEANPDSLTEEKAAVLAAFGVNRVSIGVQSFRPESLAVLDRRHAPEHIGRAVETTRKHIPTVSFDLIFGAPGSTLASWCADLDAALAFGPQHVSTYGLTYEKGTPLWKRQHRGQIAPVPEDDELAMYEHAMDRLAGAGFEHYEISNFARPGFRCRHNERYWANEAYYGFGVGAARYVHGARELNVRDTKLYIRKALSGEPVAFQREELDPRARAFETMATQLRRADGINRARFHEQTGFALDTLAPAALLLLRENALVSDDGSDVRLTRRGKCVADAAVSELLKEA</sequence>
<proteinExistence type="inferred from homology"/>
<dbReference type="PANTHER" id="PTHR13932">
    <property type="entry name" value="COPROPORPHYRINIGEN III OXIDASE"/>
    <property type="match status" value="1"/>
</dbReference>
<dbReference type="GO" id="GO:0051539">
    <property type="term" value="F:4 iron, 4 sulfur cluster binding"/>
    <property type="evidence" value="ECO:0007669"/>
    <property type="project" value="UniProtKB-UniRule"/>
</dbReference>
<dbReference type="InterPro" id="IPR034505">
    <property type="entry name" value="Coproporphyrinogen-III_oxidase"/>
</dbReference>
<organism evidence="4 5">
    <name type="scientific">Gemmata massiliana</name>
    <dbReference type="NCBI Taxonomy" id="1210884"/>
    <lineage>
        <taxon>Bacteria</taxon>
        <taxon>Pseudomonadati</taxon>
        <taxon>Planctomycetota</taxon>
        <taxon>Planctomycetia</taxon>
        <taxon>Gemmatales</taxon>
        <taxon>Gemmataceae</taxon>
        <taxon>Gemmata</taxon>
    </lineage>
</organism>
<evidence type="ECO:0000256" key="2">
    <source>
        <dbReference type="RuleBase" id="RU364116"/>
    </source>
</evidence>
<dbReference type="Gene3D" id="3.80.30.20">
    <property type="entry name" value="tm_1862 like domain"/>
    <property type="match status" value="1"/>
</dbReference>
<dbReference type="RefSeq" id="WP_162666844.1">
    <property type="nucleotide sequence ID" value="NZ_LR593886.1"/>
</dbReference>
<comment type="subcellular location">
    <subcellularLocation>
        <location evidence="2">Cytoplasm</location>
    </subcellularLocation>
</comment>
<dbReference type="AlphaFoldDB" id="A0A6P2CS32"/>
<dbReference type="InterPro" id="IPR006638">
    <property type="entry name" value="Elp3/MiaA/NifB-like_rSAM"/>
</dbReference>
<comment type="function">
    <text evidence="2">Probably acts as a heme chaperone, transferring heme to an unknown acceptor. Binds one molecule of heme per monomer, possibly covalently. Binds 1 [4Fe-4S] cluster. The cluster is coordinated with 3 cysteines and an exchangeable S-adenosyl-L-methionine.</text>
</comment>
<protein>
    <recommendedName>
        <fullName evidence="2">Heme chaperone HemW</fullName>
    </recommendedName>
</protein>
<dbReference type="InterPro" id="IPR023404">
    <property type="entry name" value="rSAM_horseshoe"/>
</dbReference>
<dbReference type="PANTHER" id="PTHR13932:SF5">
    <property type="entry name" value="RADICAL S-ADENOSYL METHIONINE DOMAIN-CONTAINING PROTEIN 1, MITOCHONDRIAL"/>
    <property type="match status" value="1"/>
</dbReference>
<dbReference type="Pfam" id="PF06969">
    <property type="entry name" value="HemN_C"/>
    <property type="match status" value="1"/>
</dbReference>